<dbReference type="GeneID" id="20237123"/>
<protein>
    <submittedName>
        <fullName evidence="2">Uncharacterized protein</fullName>
    </submittedName>
</protein>
<evidence type="ECO:0000256" key="1">
    <source>
        <dbReference type="SAM" id="MobiDB-lite"/>
    </source>
</evidence>
<dbReference type="AlphaFoldDB" id="V4BAA9"/>
<accession>V4BAA9</accession>
<evidence type="ECO:0000313" key="2">
    <source>
        <dbReference type="EMBL" id="ESP02867.1"/>
    </source>
</evidence>
<feature type="region of interest" description="Disordered" evidence="1">
    <location>
        <begin position="1"/>
        <end position="25"/>
    </location>
</feature>
<sequence length="132" mass="14426">MENPCEKPSVLDPNSVLDDGIESKSGKCQKDISEIQNVKPQKMETLLQTNLDEDILSELECVKSDCVKMCTNIKSNPVTGVPNELRHERVNGLVSVPELKPQSHEDCDHSDQTTESADSGHGSSCHDCECGS</sequence>
<reference evidence="2 3" key="1">
    <citation type="journal article" date="2013" name="Nature">
        <title>Insights into bilaterian evolution from three spiralian genomes.</title>
        <authorList>
            <person name="Simakov O."/>
            <person name="Marletaz F."/>
            <person name="Cho S.J."/>
            <person name="Edsinger-Gonzales E."/>
            <person name="Havlak P."/>
            <person name="Hellsten U."/>
            <person name="Kuo D.H."/>
            <person name="Larsson T."/>
            <person name="Lv J."/>
            <person name="Arendt D."/>
            <person name="Savage R."/>
            <person name="Osoegawa K."/>
            <person name="de Jong P."/>
            <person name="Grimwood J."/>
            <person name="Chapman J.A."/>
            <person name="Shapiro H."/>
            <person name="Aerts A."/>
            <person name="Otillar R.P."/>
            <person name="Terry A.Y."/>
            <person name="Boore J.L."/>
            <person name="Grigoriev I.V."/>
            <person name="Lindberg D.R."/>
            <person name="Seaver E.C."/>
            <person name="Weisblat D.A."/>
            <person name="Putnam N.H."/>
            <person name="Rokhsar D.S."/>
        </authorList>
    </citation>
    <scope>NUCLEOTIDE SEQUENCE [LARGE SCALE GENOMIC DNA]</scope>
</reference>
<feature type="region of interest" description="Disordered" evidence="1">
    <location>
        <begin position="94"/>
        <end position="132"/>
    </location>
</feature>
<proteinExistence type="predicted"/>
<organism evidence="2 3">
    <name type="scientific">Lottia gigantea</name>
    <name type="common">Giant owl limpet</name>
    <dbReference type="NCBI Taxonomy" id="225164"/>
    <lineage>
        <taxon>Eukaryota</taxon>
        <taxon>Metazoa</taxon>
        <taxon>Spiralia</taxon>
        <taxon>Lophotrochozoa</taxon>
        <taxon>Mollusca</taxon>
        <taxon>Gastropoda</taxon>
        <taxon>Patellogastropoda</taxon>
        <taxon>Lottioidea</taxon>
        <taxon>Lottiidae</taxon>
        <taxon>Lottia</taxon>
    </lineage>
</organism>
<dbReference type="Proteomes" id="UP000030746">
    <property type="component" value="Unassembled WGS sequence"/>
</dbReference>
<dbReference type="KEGG" id="lgi:LOTGIDRAFT_156819"/>
<feature type="compositionally biased region" description="Basic and acidic residues" evidence="1">
    <location>
        <begin position="101"/>
        <end position="112"/>
    </location>
</feature>
<evidence type="ECO:0000313" key="3">
    <source>
        <dbReference type="Proteomes" id="UP000030746"/>
    </source>
</evidence>
<feature type="non-terminal residue" evidence="2">
    <location>
        <position position="132"/>
    </location>
</feature>
<gene>
    <name evidence="2" type="ORF">LOTGIDRAFT_156819</name>
</gene>
<dbReference type="CTD" id="20237123"/>
<dbReference type="HOGENOM" id="CLU_1922320_0_0_1"/>
<keyword evidence="3" id="KW-1185">Reference proteome</keyword>
<dbReference type="EMBL" id="KB200129">
    <property type="protein sequence ID" value="ESP02867.1"/>
    <property type="molecule type" value="Genomic_DNA"/>
</dbReference>
<dbReference type="RefSeq" id="XP_009046337.1">
    <property type="nucleotide sequence ID" value="XM_009048089.1"/>
</dbReference>
<name>V4BAA9_LOTGI</name>